<evidence type="ECO:0000313" key="2">
    <source>
        <dbReference type="Proteomes" id="UP000740329"/>
    </source>
</evidence>
<evidence type="ECO:0000313" key="1">
    <source>
        <dbReference type="EMBL" id="MBP2200750.1"/>
    </source>
</evidence>
<reference evidence="1" key="1">
    <citation type="submission" date="2021-03" db="EMBL/GenBank/DDBJ databases">
        <title>Genomic Encyclopedia of Type Strains, Phase IV (KMG-V): Genome sequencing to study the core and pangenomes of soil and plant-associated prokaryotes.</title>
        <authorList>
            <person name="Whitman W."/>
        </authorList>
    </citation>
    <scope>NUCLEOTIDE SEQUENCE</scope>
    <source>
        <strain evidence="1">C4</strain>
    </source>
</reference>
<evidence type="ECO:0008006" key="3">
    <source>
        <dbReference type="Google" id="ProtNLM"/>
    </source>
</evidence>
<comment type="caution">
    <text evidence="1">The sequence shown here is derived from an EMBL/GenBank/DDBJ whole genome shotgun (WGS) entry which is preliminary data.</text>
</comment>
<gene>
    <name evidence="1" type="ORF">J3E07_000148</name>
</gene>
<dbReference type="AlphaFoldDB" id="A0A8J7RZN2"/>
<dbReference type="RefSeq" id="WP_209590130.1">
    <property type="nucleotide sequence ID" value="NZ_JAGGMV010000001.1"/>
</dbReference>
<dbReference type="Proteomes" id="UP000740329">
    <property type="component" value="Unassembled WGS sequence"/>
</dbReference>
<dbReference type="InterPro" id="IPR012032">
    <property type="entry name" value="UCP006598"/>
</dbReference>
<accession>A0A8J7RZN2</accession>
<dbReference type="EMBL" id="JAGGMV010000001">
    <property type="protein sequence ID" value="MBP2200750.1"/>
    <property type="molecule type" value="Genomic_DNA"/>
</dbReference>
<name>A0A8J7RZN2_METVO</name>
<sequence>MENDFQKNVLKIGIIVHGPEIIDSGYAKKIIDIIKNYQVFTDKYIEKEIFVKLGGTMGRVAVIDNNLEEIIDISEKLVPSKSIQKLGEFNDFLFLLNYGKSKITGHTFGKIVINNSKIHKPVIQIERPGEKDGTIILWNKKFLNDVDLKNKDKDNNKDIEHFIDGLVETISRKFDISIENCISEGMNVYYDELGNQCRKIHGVSPNESIMVNGIVVGRSKGEEVTIVCKNGKLLGIKNADVKWHGVEKLGNIDLNKIIIKTGMLRRHSNFCENDHKLGDFNNKIDNTIDNKNIQENMQNVGKLLFIHHAGENTLEMLKNAPVSAVLTIGDDTTTVCGDILARFNIRIIGITDGDKDEILDNPRLTKGSKVFKILNAKDDDVGDYIIKNSKFEDFKTFEEYFNHVFKLLANYSPKLEYTLEEINN</sequence>
<dbReference type="Pfam" id="PF09890">
    <property type="entry name" value="DUF2117"/>
    <property type="match status" value="1"/>
</dbReference>
<proteinExistence type="predicted"/>
<organism evidence="1 2">
    <name type="scientific">Methanococcus voltae</name>
    <dbReference type="NCBI Taxonomy" id="2188"/>
    <lineage>
        <taxon>Archaea</taxon>
        <taxon>Methanobacteriati</taxon>
        <taxon>Methanobacteriota</taxon>
        <taxon>Methanomada group</taxon>
        <taxon>Methanococci</taxon>
        <taxon>Methanococcales</taxon>
        <taxon>Methanococcaceae</taxon>
        <taxon>Methanococcus</taxon>
    </lineage>
</organism>
<protein>
    <recommendedName>
        <fullName evidence="3">DUF2117 domain-containing protein</fullName>
    </recommendedName>
</protein>